<dbReference type="AlphaFoldDB" id="A0A212JYK4"/>
<sequence>MEFLHITIDFDQSHLFFPRIVGWVLAGLFAVALAVRRREIACALGGLRAACGAARARFDFARFGGTVVLLVVYIVAMDRLSDVWPNTGLSFLVCSIAFMAALSCLYLRERPPRKLAVAALLAAAAPLMVWYALAKLFFLTLP</sequence>
<keyword evidence="1 3" id="KW-0812">Transmembrane</keyword>
<dbReference type="InterPro" id="IPR009936">
    <property type="entry name" value="DUF1468"/>
</dbReference>
<dbReference type="Pfam" id="PF07331">
    <property type="entry name" value="TctB"/>
    <property type="match status" value="1"/>
</dbReference>
<keyword evidence="1" id="KW-1133">Transmembrane helix</keyword>
<feature type="domain" description="DUF1468" evidence="2">
    <location>
        <begin position="16"/>
        <end position="142"/>
    </location>
</feature>
<dbReference type="EMBL" id="FLUO01000001">
    <property type="protein sequence ID" value="SBW04516.1"/>
    <property type="molecule type" value="Genomic_DNA"/>
</dbReference>
<keyword evidence="1" id="KW-0472">Membrane</keyword>
<gene>
    <name evidence="3" type="ORF">KL86APRO_11864</name>
</gene>
<reference evidence="3" key="1">
    <citation type="submission" date="2016-04" db="EMBL/GenBank/DDBJ databases">
        <authorList>
            <person name="Evans L.H."/>
            <person name="Alamgir A."/>
            <person name="Owens N."/>
            <person name="Weber N.D."/>
            <person name="Virtaneva K."/>
            <person name="Barbian K."/>
            <person name="Babar A."/>
            <person name="Rosenke K."/>
        </authorList>
    </citation>
    <scope>NUCLEOTIDE SEQUENCE</scope>
    <source>
        <strain evidence="3">86</strain>
    </source>
</reference>
<name>A0A212JYK4_9PROT</name>
<proteinExistence type="predicted"/>
<evidence type="ECO:0000313" key="3">
    <source>
        <dbReference type="EMBL" id="SBW04516.1"/>
    </source>
</evidence>
<organism evidence="3">
    <name type="scientific">uncultured Alphaproteobacteria bacterium</name>
    <dbReference type="NCBI Taxonomy" id="91750"/>
    <lineage>
        <taxon>Bacteria</taxon>
        <taxon>Pseudomonadati</taxon>
        <taxon>Pseudomonadota</taxon>
        <taxon>Alphaproteobacteria</taxon>
        <taxon>environmental samples</taxon>
    </lineage>
</organism>
<accession>A0A212JYK4</accession>
<evidence type="ECO:0000256" key="1">
    <source>
        <dbReference type="SAM" id="Phobius"/>
    </source>
</evidence>
<feature type="transmembrane region" description="Helical" evidence="1">
    <location>
        <begin position="56"/>
        <end position="76"/>
    </location>
</feature>
<protein>
    <submittedName>
        <fullName evidence="3">Tripartite Tricarboxylate transporter (TTT) small transmembrane protein</fullName>
    </submittedName>
</protein>
<feature type="transmembrane region" description="Helical" evidence="1">
    <location>
        <begin position="16"/>
        <end position="35"/>
    </location>
</feature>
<feature type="transmembrane region" description="Helical" evidence="1">
    <location>
        <begin position="115"/>
        <end position="133"/>
    </location>
</feature>
<feature type="transmembrane region" description="Helical" evidence="1">
    <location>
        <begin position="88"/>
        <end position="108"/>
    </location>
</feature>
<evidence type="ECO:0000259" key="2">
    <source>
        <dbReference type="Pfam" id="PF07331"/>
    </source>
</evidence>